<keyword evidence="4" id="KW-1185">Reference proteome</keyword>
<evidence type="ECO:0000313" key="4">
    <source>
        <dbReference type="Proteomes" id="UP000629870"/>
    </source>
</evidence>
<reference evidence="2 3" key="1">
    <citation type="submission" date="2019-06" db="EMBL/GenBank/DDBJ databases">
        <title>Genome sequence of Deinococcus radiopugnans ATCC 19172.</title>
        <authorList>
            <person name="Maclea K.S."/>
            <person name="Maynard C.R."/>
        </authorList>
    </citation>
    <scope>NUCLEOTIDE SEQUENCE [LARGE SCALE GENOMIC DNA]</scope>
    <source>
        <strain evidence="2 3">ATCC 19172</strain>
    </source>
</reference>
<evidence type="ECO:0000313" key="3">
    <source>
        <dbReference type="Proteomes" id="UP000313988"/>
    </source>
</evidence>
<protein>
    <submittedName>
        <fullName evidence="2">Uncharacterized protein</fullName>
    </submittedName>
</protein>
<reference evidence="1 4" key="2">
    <citation type="submission" date="2020-08" db="EMBL/GenBank/DDBJ databases">
        <title>Genomic Encyclopedia of Type Strains, Phase IV (KMG-IV): sequencing the most valuable type-strain genomes for metagenomic binning, comparative biology and taxonomic classification.</title>
        <authorList>
            <person name="Goeker M."/>
        </authorList>
    </citation>
    <scope>NUCLEOTIDE SEQUENCE [LARGE SCALE GENOMIC DNA]</scope>
    <source>
        <strain evidence="1 4">DSM 12027</strain>
    </source>
</reference>
<accession>A0A5C4Y7K1</accession>
<dbReference type="Proteomes" id="UP000313988">
    <property type="component" value="Unassembled WGS sequence"/>
</dbReference>
<dbReference type="EMBL" id="VDMO01000005">
    <property type="protein sequence ID" value="TNM71882.1"/>
    <property type="molecule type" value="Genomic_DNA"/>
</dbReference>
<dbReference type="Proteomes" id="UP000629870">
    <property type="component" value="Unassembled WGS sequence"/>
</dbReference>
<gene>
    <name evidence="2" type="ORF">FHR04_05810</name>
    <name evidence="1" type="ORF">HNQ04_002086</name>
</gene>
<dbReference type="EMBL" id="JACHEW010000009">
    <property type="protein sequence ID" value="MBB6016831.1"/>
    <property type="molecule type" value="Genomic_DNA"/>
</dbReference>
<organism evidence="2 3">
    <name type="scientific">Deinococcus radiopugnans ATCC 19172</name>
    <dbReference type="NCBI Taxonomy" id="585398"/>
    <lineage>
        <taxon>Bacteria</taxon>
        <taxon>Thermotogati</taxon>
        <taxon>Deinococcota</taxon>
        <taxon>Deinococci</taxon>
        <taxon>Deinococcales</taxon>
        <taxon>Deinococcaceae</taxon>
        <taxon>Deinococcus</taxon>
    </lineage>
</organism>
<proteinExistence type="predicted"/>
<evidence type="ECO:0000313" key="2">
    <source>
        <dbReference type="EMBL" id="TNM71882.1"/>
    </source>
</evidence>
<comment type="caution">
    <text evidence="2">The sequence shown here is derived from an EMBL/GenBank/DDBJ whole genome shotgun (WGS) entry which is preliminary data.</text>
</comment>
<dbReference type="AlphaFoldDB" id="A0A5C4Y7K1"/>
<evidence type="ECO:0000313" key="1">
    <source>
        <dbReference type="EMBL" id="MBB6016831.1"/>
    </source>
</evidence>
<dbReference type="RefSeq" id="WP_139401519.1">
    <property type="nucleotide sequence ID" value="NZ_JACHEW010000009.1"/>
</dbReference>
<sequence>MVQEDALLLVHDGTETTGLKESTDRSIPNDLEDAELNHAETHRNRNQAQVKLLVLSLGRANG</sequence>
<name>A0A5C4Y7K1_9DEIO</name>